<comment type="subcellular location">
    <subcellularLocation>
        <location evidence="1">Membrane</location>
        <topology evidence="1">Single-pass membrane protein</topology>
    </subcellularLocation>
</comment>
<feature type="transmembrane region" description="Helical" evidence="6">
    <location>
        <begin position="6"/>
        <end position="25"/>
    </location>
</feature>
<dbReference type="NCBIfam" id="TIGR01710">
    <property type="entry name" value="typeII_sec_gspG"/>
    <property type="match status" value="1"/>
</dbReference>
<feature type="domain" description="Type II secretion system protein GspG C-terminal" evidence="7">
    <location>
        <begin position="23"/>
        <end position="128"/>
    </location>
</feature>
<evidence type="ECO:0000256" key="5">
    <source>
        <dbReference type="ARBA" id="ARBA00023136"/>
    </source>
</evidence>
<dbReference type="PANTHER" id="PTHR30093:SF44">
    <property type="entry name" value="TYPE II SECRETION SYSTEM CORE PROTEIN G"/>
    <property type="match status" value="1"/>
</dbReference>
<accession>E0TBQ3</accession>
<sequence>MTLIELLVVIVIIGVLSTIVAVNVLPAGEQARQRTTETQIDMIRSAMQQYRLDLGTYPSQDQGLEALIRAPQGLTRGERYRPGGYLDGTRVPEDPWGNPYQYIIPGENGVPFEIYSFGPDGRAGGGDDISSLR</sequence>
<keyword evidence="3 6" id="KW-0812">Transmembrane</keyword>
<name>E0TBQ3_PARBH</name>
<dbReference type="Pfam" id="PF08334">
    <property type="entry name" value="T2SSG"/>
    <property type="match status" value="1"/>
</dbReference>
<dbReference type="SUPFAM" id="SSF54523">
    <property type="entry name" value="Pili subunits"/>
    <property type="match status" value="1"/>
</dbReference>
<evidence type="ECO:0000256" key="2">
    <source>
        <dbReference type="ARBA" id="ARBA00022481"/>
    </source>
</evidence>
<evidence type="ECO:0000313" key="9">
    <source>
        <dbReference type="Proteomes" id="UP000001302"/>
    </source>
</evidence>
<evidence type="ECO:0000313" key="8">
    <source>
        <dbReference type="EMBL" id="ADM09774.1"/>
    </source>
</evidence>
<keyword evidence="5 6" id="KW-0472">Membrane</keyword>
<organism evidence="8 9">
    <name type="scientific">Parvularcula bermudensis (strain ATCC BAA-594 / HTCC2503 / KCTC 12087)</name>
    <dbReference type="NCBI Taxonomy" id="314260"/>
    <lineage>
        <taxon>Bacteria</taxon>
        <taxon>Pseudomonadati</taxon>
        <taxon>Pseudomonadota</taxon>
        <taxon>Alphaproteobacteria</taxon>
        <taxon>Parvularculales</taxon>
        <taxon>Parvularculaceae</taxon>
        <taxon>Parvularcula</taxon>
    </lineage>
</organism>
<dbReference type="GO" id="GO:0016020">
    <property type="term" value="C:membrane"/>
    <property type="evidence" value="ECO:0007669"/>
    <property type="project" value="UniProtKB-SubCell"/>
</dbReference>
<evidence type="ECO:0000256" key="3">
    <source>
        <dbReference type="ARBA" id="ARBA00022692"/>
    </source>
</evidence>
<dbReference type="InterPro" id="IPR012902">
    <property type="entry name" value="N_methyl_site"/>
</dbReference>
<keyword evidence="9" id="KW-1185">Reference proteome</keyword>
<evidence type="ECO:0000259" key="7">
    <source>
        <dbReference type="Pfam" id="PF08334"/>
    </source>
</evidence>
<dbReference type="InterPro" id="IPR045584">
    <property type="entry name" value="Pilin-like"/>
</dbReference>
<dbReference type="KEGG" id="pbr:PB2503_08594"/>
<dbReference type="InterPro" id="IPR013545">
    <property type="entry name" value="T2SS_protein-GspG_C"/>
</dbReference>
<dbReference type="InterPro" id="IPR010054">
    <property type="entry name" value="Type2_sec_GspG"/>
</dbReference>
<dbReference type="HOGENOM" id="CLU_091705_2_2_5"/>
<protein>
    <submittedName>
        <fullName evidence="8">Type II secretion system protein G</fullName>
    </submittedName>
</protein>
<proteinExistence type="predicted"/>
<reference evidence="8 9" key="2">
    <citation type="journal article" date="2011" name="J. Bacteriol.">
        <title>Complete genome sequence of strain HTCC2503T of Parvularcula bermudensis, the type species of the order "Parvularculales" in the class Alphaproteobacteria.</title>
        <authorList>
            <person name="Oh H.M."/>
            <person name="Kang I."/>
            <person name="Vergin K.L."/>
            <person name="Kang D."/>
            <person name="Rhee K.H."/>
            <person name="Giovannoni S.J."/>
            <person name="Cho J.C."/>
        </authorList>
    </citation>
    <scope>NUCLEOTIDE SEQUENCE [LARGE SCALE GENOMIC DNA]</scope>
    <source>
        <strain evidence="9">ATCC BAA-594 / HTCC2503 / KCTC 12087</strain>
    </source>
</reference>
<dbReference type="PANTHER" id="PTHR30093">
    <property type="entry name" value="GENERAL SECRETION PATHWAY PROTEIN G"/>
    <property type="match status" value="1"/>
</dbReference>
<keyword evidence="4 6" id="KW-1133">Transmembrane helix</keyword>
<dbReference type="NCBIfam" id="TIGR02532">
    <property type="entry name" value="IV_pilin_GFxxxE"/>
    <property type="match status" value="1"/>
</dbReference>
<dbReference type="EMBL" id="CP002156">
    <property type="protein sequence ID" value="ADM09774.1"/>
    <property type="molecule type" value="Genomic_DNA"/>
</dbReference>
<dbReference type="Proteomes" id="UP000001302">
    <property type="component" value="Chromosome"/>
</dbReference>
<evidence type="ECO:0000256" key="6">
    <source>
        <dbReference type="SAM" id="Phobius"/>
    </source>
</evidence>
<evidence type="ECO:0000256" key="4">
    <source>
        <dbReference type="ARBA" id="ARBA00022989"/>
    </source>
</evidence>
<dbReference type="AlphaFoldDB" id="E0TBQ3"/>
<evidence type="ECO:0000256" key="1">
    <source>
        <dbReference type="ARBA" id="ARBA00004167"/>
    </source>
</evidence>
<dbReference type="GO" id="GO:0015628">
    <property type="term" value="P:protein secretion by the type II secretion system"/>
    <property type="evidence" value="ECO:0007669"/>
    <property type="project" value="InterPro"/>
</dbReference>
<gene>
    <name evidence="8" type="ordered locus">PB2503_08594</name>
</gene>
<dbReference type="eggNOG" id="COG2165">
    <property type="taxonomic scope" value="Bacteria"/>
</dbReference>
<reference evidence="9" key="1">
    <citation type="submission" date="2010-08" db="EMBL/GenBank/DDBJ databases">
        <title>Genome sequence of Parvularcula bermudensis HTCC2503.</title>
        <authorList>
            <person name="Kang D.-M."/>
            <person name="Oh H.-M."/>
            <person name="Cho J.-C."/>
        </authorList>
    </citation>
    <scope>NUCLEOTIDE SEQUENCE [LARGE SCALE GENOMIC DNA]</scope>
    <source>
        <strain evidence="9">ATCC BAA-594 / HTCC2503 / KCTC 12087</strain>
    </source>
</reference>
<dbReference type="Gene3D" id="3.30.700.10">
    <property type="entry name" value="Glycoprotein, Type 4 Pilin"/>
    <property type="match status" value="1"/>
</dbReference>
<dbReference type="STRING" id="314260.PB2503_08594"/>
<keyword evidence="2" id="KW-0488">Methylation</keyword>
<dbReference type="GO" id="GO:0015627">
    <property type="term" value="C:type II protein secretion system complex"/>
    <property type="evidence" value="ECO:0007669"/>
    <property type="project" value="InterPro"/>
</dbReference>